<accession>A0ABM5LCZ9</accession>
<proteinExistence type="predicted"/>
<name>A0ABM5LCZ9_CHLPN</name>
<evidence type="ECO:0000313" key="3">
    <source>
        <dbReference type="Proteomes" id="UP000000424"/>
    </source>
</evidence>
<evidence type="ECO:0000313" key="2">
    <source>
        <dbReference type="EMBL" id="AAP98525.1"/>
    </source>
</evidence>
<organism evidence="2 3">
    <name type="scientific">Chlamydia pneumoniae</name>
    <name type="common">Chlamydophila pneumoniae</name>
    <dbReference type="NCBI Taxonomy" id="83558"/>
    <lineage>
        <taxon>Bacteria</taxon>
        <taxon>Pseudomonadati</taxon>
        <taxon>Chlamydiota</taxon>
        <taxon>Chlamydiia</taxon>
        <taxon>Chlamydiales</taxon>
        <taxon>Chlamydiaceae</taxon>
        <taxon>Chlamydia/Chlamydophila group</taxon>
        <taxon>Chlamydia</taxon>
    </lineage>
</organism>
<dbReference type="GeneID" id="45050618"/>
<dbReference type="Pfam" id="PF10263">
    <property type="entry name" value="SprT-like"/>
    <property type="match status" value="1"/>
</dbReference>
<feature type="domain" description="SprT-like" evidence="1">
    <location>
        <begin position="54"/>
        <end position="151"/>
    </location>
</feature>
<dbReference type="EMBL" id="AE009440">
    <property type="protein sequence ID" value="AAP98525.1"/>
    <property type="molecule type" value="Genomic_DNA"/>
</dbReference>
<keyword evidence="3" id="KW-1185">Reference proteome</keyword>
<dbReference type="Proteomes" id="UP000000424">
    <property type="component" value="Chromosome"/>
</dbReference>
<reference evidence="2" key="1">
    <citation type="submission" date="2002-05" db="EMBL/GenBank/DDBJ databases">
        <title>The genome sequence of Chlamydia pneumoniae TW183 and comparison with other Chlamydia strains based on whole genome sequence analysis.</title>
        <authorList>
            <person name="Geng M.M."/>
            <person name="Schuhmacher A."/>
            <person name="Muehldorfer I."/>
            <person name="Bensch K.W."/>
            <person name="Schaefer K.P."/>
            <person name="Schneider S."/>
            <person name="Pohl T."/>
            <person name="Essig A."/>
            <person name="Marre R."/>
            <person name="Melchers K."/>
        </authorList>
    </citation>
    <scope>NUCLEOTIDE SEQUENCE [LARGE SCALE GENOMIC DNA]</scope>
    <source>
        <strain evidence="2">TW-183</strain>
    </source>
</reference>
<evidence type="ECO:0000259" key="1">
    <source>
        <dbReference type="Pfam" id="PF10263"/>
    </source>
</evidence>
<dbReference type="RefSeq" id="WP_010883212.1">
    <property type="nucleotide sequence ID" value="NC_005043.1"/>
</dbReference>
<dbReference type="InterPro" id="IPR006640">
    <property type="entry name" value="SprT-like_domain"/>
</dbReference>
<protein>
    <recommendedName>
        <fullName evidence="1">SprT-like domain-containing protein</fullName>
    </recommendedName>
</protein>
<sequence>MVETVLHNFQRYLSKYLYRVFRFPCRKKTFLSSHRVLARPSFPVDYCPGKIYDLQEIYEELNAQLFQGALRLQIGWFGRKATRKGKSVVLGLFHENEQLIRIHRSLDRQEIPRFFMEYLVYHEMVHSVVPREYSLSGRSIFHGKKFKEYEQRFPLYDRAVAWEKANAYLLRGYKKRVGGGYGRA</sequence>
<gene>
    <name evidence="2" type="ordered locus">CpB0596</name>
</gene>